<evidence type="ECO:0000313" key="3">
    <source>
        <dbReference type="Proteomes" id="UP000257109"/>
    </source>
</evidence>
<evidence type="ECO:0000256" key="1">
    <source>
        <dbReference type="SAM" id="MobiDB-lite"/>
    </source>
</evidence>
<dbReference type="Proteomes" id="UP000257109">
    <property type="component" value="Unassembled WGS sequence"/>
</dbReference>
<organism evidence="2 3">
    <name type="scientific">Mucuna pruriens</name>
    <name type="common">Velvet bean</name>
    <name type="synonym">Dolichos pruriens</name>
    <dbReference type="NCBI Taxonomy" id="157652"/>
    <lineage>
        <taxon>Eukaryota</taxon>
        <taxon>Viridiplantae</taxon>
        <taxon>Streptophyta</taxon>
        <taxon>Embryophyta</taxon>
        <taxon>Tracheophyta</taxon>
        <taxon>Spermatophyta</taxon>
        <taxon>Magnoliopsida</taxon>
        <taxon>eudicotyledons</taxon>
        <taxon>Gunneridae</taxon>
        <taxon>Pentapetalae</taxon>
        <taxon>rosids</taxon>
        <taxon>fabids</taxon>
        <taxon>Fabales</taxon>
        <taxon>Fabaceae</taxon>
        <taxon>Papilionoideae</taxon>
        <taxon>50 kb inversion clade</taxon>
        <taxon>NPAAA clade</taxon>
        <taxon>indigoferoid/millettioid clade</taxon>
        <taxon>Phaseoleae</taxon>
        <taxon>Mucuna</taxon>
    </lineage>
</organism>
<sequence>MLGTEKPKLTRGDRLVYQHTLVDLILNVLASGGGPSSSTVANVVEDGITKSRSCSETKLVRQSNPSRIGLYRGHIGLVSAESNSAIAETSQNSTPQFYIDNSIASSNIFTKPGQMENHDRTLKELATLNVVYQPWRRPSQAPQGISHSLFNDEAVGDTGRLHQNEGHQGLRPLERKYVGSDNTQEKLCMSTGSDSINFAPPVHTIRLANNC</sequence>
<reference evidence="2" key="1">
    <citation type="submission" date="2018-05" db="EMBL/GenBank/DDBJ databases">
        <title>Draft genome of Mucuna pruriens seed.</title>
        <authorList>
            <person name="Nnadi N.E."/>
            <person name="Vos R."/>
            <person name="Hasami M.H."/>
            <person name="Devisetty U.K."/>
            <person name="Aguiy J.C."/>
        </authorList>
    </citation>
    <scope>NUCLEOTIDE SEQUENCE [LARGE SCALE GENOMIC DNA]</scope>
    <source>
        <strain evidence="2">JCA_2017</strain>
    </source>
</reference>
<dbReference type="EMBL" id="QJKJ01000162">
    <property type="protein sequence ID" value="RDY13985.1"/>
    <property type="molecule type" value="Genomic_DNA"/>
</dbReference>
<proteinExistence type="predicted"/>
<evidence type="ECO:0000313" key="2">
    <source>
        <dbReference type="EMBL" id="RDY13985.1"/>
    </source>
</evidence>
<gene>
    <name evidence="2" type="ORF">CR513_01018</name>
</gene>
<protein>
    <submittedName>
        <fullName evidence="2">Uncharacterized protein</fullName>
    </submittedName>
</protein>
<name>A0A371IG72_MUCPR</name>
<keyword evidence="3" id="KW-1185">Reference proteome</keyword>
<comment type="caution">
    <text evidence="2">The sequence shown here is derived from an EMBL/GenBank/DDBJ whole genome shotgun (WGS) entry which is preliminary data.</text>
</comment>
<feature type="region of interest" description="Disordered" evidence="1">
    <location>
        <begin position="157"/>
        <end position="178"/>
    </location>
</feature>
<dbReference type="AlphaFoldDB" id="A0A371IG72"/>
<accession>A0A371IG72</accession>
<feature type="non-terminal residue" evidence="2">
    <location>
        <position position="1"/>
    </location>
</feature>